<dbReference type="Pfam" id="PF04432">
    <property type="entry name" value="FrhB_FdhB_C"/>
    <property type="match status" value="1"/>
</dbReference>
<dbReference type="InterPro" id="IPR007525">
    <property type="entry name" value="FrhB_FdhB_C"/>
</dbReference>
<proteinExistence type="predicted"/>
<dbReference type="EMBL" id="JADEWZ010000047">
    <property type="protein sequence ID" value="MBE9118441.1"/>
    <property type="molecule type" value="Genomic_DNA"/>
</dbReference>
<dbReference type="Pfam" id="PF04422">
    <property type="entry name" value="FrhB_FdhB_N"/>
    <property type="match status" value="1"/>
</dbReference>
<dbReference type="AlphaFoldDB" id="A0A8J7E0V7"/>
<protein>
    <submittedName>
        <fullName evidence="3">Coenzyme F420 hydrogenase/dehydrogenase, beta subunit C-terminal domain</fullName>
    </submittedName>
</protein>
<evidence type="ECO:0000259" key="1">
    <source>
        <dbReference type="Pfam" id="PF04422"/>
    </source>
</evidence>
<accession>A0A8J7E0V7</accession>
<evidence type="ECO:0000313" key="4">
    <source>
        <dbReference type="Proteomes" id="UP000654482"/>
    </source>
</evidence>
<dbReference type="RefSeq" id="WP_194031526.1">
    <property type="nucleotide sequence ID" value="NZ_JADEWZ010000047.1"/>
</dbReference>
<dbReference type="Proteomes" id="UP000654482">
    <property type="component" value="Unassembled WGS sequence"/>
</dbReference>
<comment type="caution">
    <text evidence="3">The sequence shown here is derived from an EMBL/GenBank/DDBJ whole genome shotgun (WGS) entry which is preliminary data.</text>
</comment>
<feature type="domain" description="Coenzyme F420 hydrogenase/dehydrogenase beta subunit N-terminal" evidence="1">
    <location>
        <begin position="81"/>
        <end position="157"/>
    </location>
</feature>
<evidence type="ECO:0000259" key="2">
    <source>
        <dbReference type="Pfam" id="PF04432"/>
    </source>
</evidence>
<organism evidence="3 4">
    <name type="scientific">Lusitaniella coriacea LEGE 07157</name>
    <dbReference type="NCBI Taxonomy" id="945747"/>
    <lineage>
        <taxon>Bacteria</taxon>
        <taxon>Bacillati</taxon>
        <taxon>Cyanobacteriota</taxon>
        <taxon>Cyanophyceae</taxon>
        <taxon>Spirulinales</taxon>
        <taxon>Lusitaniellaceae</taxon>
        <taxon>Lusitaniella</taxon>
    </lineage>
</organism>
<dbReference type="InterPro" id="IPR045220">
    <property type="entry name" value="FRHB/FDHB/HCAR-like"/>
</dbReference>
<evidence type="ECO:0000313" key="3">
    <source>
        <dbReference type="EMBL" id="MBE9118441.1"/>
    </source>
</evidence>
<reference evidence="3" key="1">
    <citation type="submission" date="2020-10" db="EMBL/GenBank/DDBJ databases">
        <authorList>
            <person name="Castelo-Branco R."/>
            <person name="Eusebio N."/>
            <person name="Adriana R."/>
            <person name="Vieira A."/>
            <person name="Brugerolle De Fraissinette N."/>
            <person name="Rezende De Castro R."/>
            <person name="Schneider M.P."/>
            <person name="Vasconcelos V."/>
            <person name="Leao P.N."/>
        </authorList>
    </citation>
    <scope>NUCLEOTIDE SEQUENCE</scope>
    <source>
        <strain evidence="3">LEGE 07157</strain>
    </source>
</reference>
<gene>
    <name evidence="3" type="ORF">IQ249_21345</name>
</gene>
<keyword evidence="4" id="KW-1185">Reference proteome</keyword>
<dbReference type="InterPro" id="IPR007516">
    <property type="entry name" value="Co_F420_Hydgase/DH_bsu_N"/>
</dbReference>
<feature type="domain" description="Coenzyme F420 hydrogenase/dehydrogenase beta subunit C-terminal" evidence="2">
    <location>
        <begin position="165"/>
        <end position="307"/>
    </location>
</feature>
<dbReference type="PANTHER" id="PTHR31332">
    <property type="entry name" value="7-HYDROXYMETHYL CHLOROPHYLL A REDUCTASE, CHLOROPLASTIC"/>
    <property type="match status" value="1"/>
</dbReference>
<dbReference type="PANTHER" id="PTHR31332:SF0">
    <property type="entry name" value="7-HYDROXYMETHYL CHLOROPHYLL A REDUCTASE, CHLOROPLASTIC"/>
    <property type="match status" value="1"/>
</dbReference>
<name>A0A8J7E0V7_9CYAN</name>
<dbReference type="GO" id="GO:0052592">
    <property type="term" value="F:oxidoreductase activity, acting on CH or CH2 groups, with an iron-sulfur protein as acceptor"/>
    <property type="evidence" value="ECO:0007669"/>
    <property type="project" value="TreeGrafter"/>
</dbReference>
<sequence>MTSASQEKKHRKAKALKSSSRRPAKELCSECGLCDTYYIHYVKEACAFLNQQIADLEKTTHGRSRDLDNQDDWYFGVHQDMMAARNKKPIEGAQWTGIVSTIACEMLDRGIVEGVVCVQNTQEDRFQPMPVIARTPEEVLTAKVNKPTLSPNLSVLEEIEQSGMKRLLVIGVGCQIQALRAVEKELGLEKLYVLGTPCVDNVTREGLQKFLETTSKSPDTIVHYEFMQDFRVHFKHEDGSIEKVPFFGLNTKKLKDVFAPSCLSCFDYVNSLADLVVGYMGAPFGWQWIVTRNDTGKEMLDLVRDRLDTQDVFSKGDRKKAVQQSIPAYEAGVTLPMWAAKLMGVVIEKVGPKGLEYARFSIDSHFTRNYLYVQRTHPEKLEAHVPEYAKRIVGQYELPEV</sequence>